<evidence type="ECO:0000256" key="5">
    <source>
        <dbReference type="ARBA" id="ARBA00022750"/>
    </source>
</evidence>
<feature type="transmembrane region" description="Helical" evidence="9">
    <location>
        <begin position="57"/>
        <end position="75"/>
    </location>
</feature>
<dbReference type="Proteomes" id="UP000282654">
    <property type="component" value="Unassembled WGS sequence"/>
</dbReference>
<evidence type="ECO:0000313" key="12">
    <source>
        <dbReference type="EMBL" id="RPF46573.1"/>
    </source>
</evidence>
<organism evidence="12 13">
    <name type="scientific">Thermodesulfitimonas autotrophica</name>
    <dbReference type="NCBI Taxonomy" id="1894989"/>
    <lineage>
        <taxon>Bacteria</taxon>
        <taxon>Bacillati</taxon>
        <taxon>Bacillota</taxon>
        <taxon>Clostridia</taxon>
        <taxon>Thermoanaerobacterales</taxon>
        <taxon>Thermoanaerobacteraceae</taxon>
        <taxon>Thermodesulfitimonas</taxon>
    </lineage>
</organism>
<dbReference type="PANTHER" id="PTHR33695:SF1">
    <property type="entry name" value="LIPOPROTEIN SIGNAL PEPTIDASE"/>
    <property type="match status" value="1"/>
</dbReference>
<keyword evidence="7 9" id="KW-1133">Transmembrane helix</keyword>
<keyword evidence="4 9" id="KW-0812">Transmembrane</keyword>
<reference evidence="12 13" key="1">
    <citation type="submission" date="2018-11" db="EMBL/GenBank/DDBJ databases">
        <title>Genomic Encyclopedia of Type Strains, Phase IV (KMG-IV): sequencing the most valuable type-strain genomes for metagenomic binning, comparative biology and taxonomic classification.</title>
        <authorList>
            <person name="Goeker M."/>
        </authorList>
    </citation>
    <scope>NUCLEOTIDE SEQUENCE [LARGE SCALE GENOMIC DNA]</scope>
    <source>
        <strain evidence="12 13">DSM 102936</strain>
    </source>
</reference>
<protein>
    <recommendedName>
        <fullName evidence="9">Lipoprotein signal peptidase</fullName>
        <ecNumber evidence="9">3.4.23.36</ecNumber>
    </recommendedName>
    <alternativeName>
        <fullName evidence="9">Prolipoprotein signal peptidase</fullName>
    </alternativeName>
    <alternativeName>
        <fullName evidence="9">Signal peptidase II</fullName>
        <shortName evidence="9">SPase II</shortName>
    </alternativeName>
</protein>
<feature type="active site" evidence="9">
    <location>
        <position position="110"/>
    </location>
</feature>
<evidence type="ECO:0000256" key="8">
    <source>
        <dbReference type="ARBA" id="ARBA00023136"/>
    </source>
</evidence>
<evidence type="ECO:0000256" key="11">
    <source>
        <dbReference type="RuleBase" id="RU004181"/>
    </source>
</evidence>
<comment type="catalytic activity">
    <reaction evidence="9 10">
        <text>Release of signal peptides from bacterial membrane prolipoproteins. Hydrolyzes -Xaa-Yaa-Zaa-|-(S,diacylglyceryl)Cys-, in which Xaa is hydrophobic (preferably Leu), and Yaa (Ala or Ser) and Zaa (Gly or Ala) have small, neutral side chains.</text>
        <dbReference type="EC" id="3.4.23.36"/>
    </reaction>
</comment>
<dbReference type="UniPathway" id="UPA00665"/>
<keyword evidence="8 9" id="KW-0472">Membrane</keyword>
<keyword evidence="3 9" id="KW-0645">Protease</keyword>
<proteinExistence type="inferred from homology"/>
<comment type="caution">
    <text evidence="12">The sequence shown here is derived from an EMBL/GenBank/DDBJ whole genome shotgun (WGS) entry which is preliminary data.</text>
</comment>
<evidence type="ECO:0000256" key="2">
    <source>
        <dbReference type="ARBA" id="ARBA00022475"/>
    </source>
</evidence>
<evidence type="ECO:0000256" key="6">
    <source>
        <dbReference type="ARBA" id="ARBA00022801"/>
    </source>
</evidence>
<comment type="subcellular location">
    <subcellularLocation>
        <location evidence="9">Cell membrane</location>
        <topology evidence="9">Multi-pass membrane protein</topology>
    </subcellularLocation>
</comment>
<dbReference type="RefSeq" id="WP_170157700.1">
    <property type="nucleotide sequence ID" value="NZ_RKRE01000002.1"/>
</dbReference>
<comment type="function">
    <text evidence="9 10">This protein specifically catalyzes the removal of signal peptides from prolipoproteins.</text>
</comment>
<evidence type="ECO:0000256" key="1">
    <source>
        <dbReference type="ARBA" id="ARBA00006139"/>
    </source>
</evidence>
<feature type="transmembrane region" description="Helical" evidence="9">
    <location>
        <begin position="120"/>
        <end position="139"/>
    </location>
</feature>
<dbReference type="PROSITE" id="PS00855">
    <property type="entry name" value="SPASE_II"/>
    <property type="match status" value="1"/>
</dbReference>
<keyword evidence="6 9" id="KW-0378">Hydrolase</keyword>
<dbReference type="GO" id="GO:0004190">
    <property type="term" value="F:aspartic-type endopeptidase activity"/>
    <property type="evidence" value="ECO:0007669"/>
    <property type="project" value="UniProtKB-UniRule"/>
</dbReference>
<feature type="active site" evidence="9">
    <location>
        <position position="124"/>
    </location>
</feature>
<evidence type="ECO:0000256" key="7">
    <source>
        <dbReference type="ARBA" id="ARBA00022989"/>
    </source>
</evidence>
<name>A0A3N5ANQ6_9THEO</name>
<gene>
    <name evidence="9" type="primary">lspA</name>
    <name evidence="12" type="ORF">EDD75_0816</name>
</gene>
<dbReference type="NCBIfam" id="TIGR00077">
    <property type="entry name" value="lspA"/>
    <property type="match status" value="1"/>
</dbReference>
<dbReference type="Pfam" id="PF01252">
    <property type="entry name" value="Peptidase_A8"/>
    <property type="match status" value="1"/>
</dbReference>
<evidence type="ECO:0000256" key="10">
    <source>
        <dbReference type="RuleBase" id="RU000594"/>
    </source>
</evidence>
<evidence type="ECO:0000256" key="4">
    <source>
        <dbReference type="ARBA" id="ARBA00022692"/>
    </source>
</evidence>
<accession>A0A3N5ANQ6</accession>
<comment type="similarity">
    <text evidence="1 9 11">Belongs to the peptidase A8 family.</text>
</comment>
<keyword evidence="5 9" id="KW-0064">Aspartyl protease</keyword>
<dbReference type="EC" id="3.4.23.36" evidence="9"/>
<keyword evidence="13" id="KW-1185">Reference proteome</keyword>
<dbReference type="InterPro" id="IPR001872">
    <property type="entry name" value="Peptidase_A8"/>
</dbReference>
<dbReference type="EMBL" id="RKRE01000002">
    <property type="protein sequence ID" value="RPF46573.1"/>
    <property type="molecule type" value="Genomic_DNA"/>
</dbReference>
<dbReference type="GO" id="GO:0005886">
    <property type="term" value="C:plasma membrane"/>
    <property type="evidence" value="ECO:0007669"/>
    <property type="project" value="UniProtKB-SubCell"/>
</dbReference>
<dbReference type="HAMAP" id="MF_00161">
    <property type="entry name" value="LspA"/>
    <property type="match status" value="1"/>
</dbReference>
<keyword evidence="2 9" id="KW-1003">Cell membrane</keyword>
<dbReference type="PRINTS" id="PR00781">
    <property type="entry name" value="LIPOSIGPTASE"/>
</dbReference>
<comment type="pathway">
    <text evidence="9">Protein modification; lipoprotein biosynthesis (signal peptide cleavage).</text>
</comment>
<evidence type="ECO:0000256" key="3">
    <source>
        <dbReference type="ARBA" id="ARBA00022670"/>
    </source>
</evidence>
<dbReference type="PANTHER" id="PTHR33695">
    <property type="entry name" value="LIPOPROTEIN SIGNAL PEPTIDASE"/>
    <property type="match status" value="1"/>
</dbReference>
<dbReference type="AlphaFoldDB" id="A0A3N5ANQ6"/>
<dbReference type="GO" id="GO:0006508">
    <property type="term" value="P:proteolysis"/>
    <property type="evidence" value="ECO:0007669"/>
    <property type="project" value="UniProtKB-KW"/>
</dbReference>
<evidence type="ECO:0000256" key="9">
    <source>
        <dbReference type="HAMAP-Rule" id="MF_00161"/>
    </source>
</evidence>
<feature type="transmembrane region" description="Helical" evidence="9">
    <location>
        <begin position="82"/>
        <end position="100"/>
    </location>
</feature>
<sequence length="142" mass="15685">MRTFYLTAALSLLLDQVAKILVVNYLFHPVVLLPGLVVLRRVQNPGAAFGLFAQRNLFLILVGLLLSFTLLLAHNRLREAPAFWRTGAGLILGGTLGNLIDRLRLGHVVDFVDLGFWPVFNIADVAITCGVGIIILNLLRER</sequence>
<evidence type="ECO:0000313" key="13">
    <source>
        <dbReference type="Proteomes" id="UP000282654"/>
    </source>
</evidence>
<comment type="caution">
    <text evidence="9">Lacks conserved residue(s) required for the propagation of feature annotation.</text>
</comment>